<dbReference type="EMBL" id="CP106753">
    <property type="protein sequence ID" value="UXY17128.1"/>
    <property type="molecule type" value="Genomic_DNA"/>
</dbReference>
<evidence type="ECO:0000256" key="8">
    <source>
        <dbReference type="ARBA" id="ARBA00048968"/>
    </source>
</evidence>
<evidence type="ECO:0000256" key="10">
    <source>
        <dbReference type="RuleBase" id="RU361274"/>
    </source>
</evidence>
<evidence type="ECO:0000256" key="3">
    <source>
        <dbReference type="ARBA" id="ARBA00022679"/>
    </source>
</evidence>
<gene>
    <name evidence="11" type="primary">pgeF</name>
    <name evidence="11" type="ORF">N8I74_08990</name>
</gene>
<keyword evidence="6" id="KW-0862">Zinc</keyword>
<dbReference type="Pfam" id="PF02578">
    <property type="entry name" value="Cu-oxidase_4"/>
    <property type="match status" value="1"/>
</dbReference>
<comment type="catalytic activity">
    <reaction evidence="1">
        <text>inosine + phosphate = alpha-D-ribose 1-phosphate + hypoxanthine</text>
        <dbReference type="Rhea" id="RHEA:27646"/>
        <dbReference type="ChEBI" id="CHEBI:17368"/>
        <dbReference type="ChEBI" id="CHEBI:17596"/>
        <dbReference type="ChEBI" id="CHEBI:43474"/>
        <dbReference type="ChEBI" id="CHEBI:57720"/>
        <dbReference type="EC" id="2.4.2.1"/>
    </reaction>
    <physiologicalReaction direction="left-to-right" evidence="1">
        <dbReference type="Rhea" id="RHEA:27647"/>
    </physiologicalReaction>
</comment>
<proteinExistence type="inferred from homology"/>
<accession>A0ABY6DZ56</accession>
<dbReference type="RefSeq" id="WP_263126558.1">
    <property type="nucleotide sequence ID" value="NZ_CP106753.1"/>
</dbReference>
<dbReference type="CDD" id="cd16833">
    <property type="entry name" value="YfiH"/>
    <property type="match status" value="1"/>
</dbReference>
<keyword evidence="3" id="KW-0808">Transferase</keyword>
<dbReference type="PANTHER" id="PTHR30616">
    <property type="entry name" value="UNCHARACTERIZED PROTEIN YFIH"/>
    <property type="match status" value="1"/>
</dbReference>
<comment type="similarity">
    <text evidence="2 10">Belongs to the purine nucleoside phosphorylase YfiH/LACC1 family.</text>
</comment>
<evidence type="ECO:0000256" key="5">
    <source>
        <dbReference type="ARBA" id="ARBA00022801"/>
    </source>
</evidence>
<evidence type="ECO:0000256" key="2">
    <source>
        <dbReference type="ARBA" id="ARBA00007353"/>
    </source>
</evidence>
<comment type="catalytic activity">
    <reaction evidence="9">
        <text>S-methyl-5'-thioadenosine + phosphate = 5-(methylsulfanyl)-alpha-D-ribose 1-phosphate + adenine</text>
        <dbReference type="Rhea" id="RHEA:11852"/>
        <dbReference type="ChEBI" id="CHEBI:16708"/>
        <dbReference type="ChEBI" id="CHEBI:17509"/>
        <dbReference type="ChEBI" id="CHEBI:43474"/>
        <dbReference type="ChEBI" id="CHEBI:58533"/>
        <dbReference type="EC" id="2.4.2.28"/>
    </reaction>
    <physiologicalReaction direction="left-to-right" evidence="9">
        <dbReference type="Rhea" id="RHEA:11853"/>
    </physiologicalReaction>
</comment>
<dbReference type="PANTHER" id="PTHR30616:SF2">
    <property type="entry name" value="PURINE NUCLEOSIDE PHOSPHORYLASE LACC1"/>
    <property type="match status" value="1"/>
</dbReference>
<evidence type="ECO:0000256" key="9">
    <source>
        <dbReference type="ARBA" id="ARBA00049893"/>
    </source>
</evidence>
<protein>
    <recommendedName>
        <fullName evidence="10">Purine nucleoside phosphorylase</fullName>
    </recommendedName>
</protein>
<evidence type="ECO:0000256" key="6">
    <source>
        <dbReference type="ARBA" id="ARBA00022833"/>
    </source>
</evidence>
<dbReference type="SUPFAM" id="SSF64438">
    <property type="entry name" value="CNF1/YfiH-like putative cysteine hydrolases"/>
    <property type="match status" value="1"/>
</dbReference>
<evidence type="ECO:0000256" key="1">
    <source>
        <dbReference type="ARBA" id="ARBA00000553"/>
    </source>
</evidence>
<evidence type="ECO:0000256" key="7">
    <source>
        <dbReference type="ARBA" id="ARBA00047989"/>
    </source>
</evidence>
<comment type="catalytic activity">
    <reaction evidence="7">
        <text>adenosine + H2O + H(+) = inosine + NH4(+)</text>
        <dbReference type="Rhea" id="RHEA:24408"/>
        <dbReference type="ChEBI" id="CHEBI:15377"/>
        <dbReference type="ChEBI" id="CHEBI:15378"/>
        <dbReference type="ChEBI" id="CHEBI:16335"/>
        <dbReference type="ChEBI" id="CHEBI:17596"/>
        <dbReference type="ChEBI" id="CHEBI:28938"/>
        <dbReference type="EC" id="3.5.4.4"/>
    </reaction>
    <physiologicalReaction direction="left-to-right" evidence="7">
        <dbReference type="Rhea" id="RHEA:24409"/>
    </physiologicalReaction>
</comment>
<keyword evidence="4" id="KW-0479">Metal-binding</keyword>
<name>A0ABY6DZ56_9NEIS</name>
<dbReference type="Gene3D" id="3.60.140.10">
    <property type="entry name" value="CNF1/YfiH-like putative cysteine hydrolases"/>
    <property type="match status" value="1"/>
</dbReference>
<keyword evidence="5" id="KW-0378">Hydrolase</keyword>
<organism evidence="11 12">
    <name type="scientific">Chitiniphilus purpureus</name>
    <dbReference type="NCBI Taxonomy" id="2981137"/>
    <lineage>
        <taxon>Bacteria</taxon>
        <taxon>Pseudomonadati</taxon>
        <taxon>Pseudomonadota</taxon>
        <taxon>Betaproteobacteria</taxon>
        <taxon>Neisseriales</taxon>
        <taxon>Chitinibacteraceae</taxon>
        <taxon>Chitiniphilus</taxon>
    </lineage>
</organism>
<evidence type="ECO:0000313" key="11">
    <source>
        <dbReference type="EMBL" id="UXY17128.1"/>
    </source>
</evidence>
<comment type="catalytic activity">
    <reaction evidence="8">
        <text>adenosine + phosphate = alpha-D-ribose 1-phosphate + adenine</text>
        <dbReference type="Rhea" id="RHEA:27642"/>
        <dbReference type="ChEBI" id="CHEBI:16335"/>
        <dbReference type="ChEBI" id="CHEBI:16708"/>
        <dbReference type="ChEBI" id="CHEBI:43474"/>
        <dbReference type="ChEBI" id="CHEBI:57720"/>
        <dbReference type="EC" id="2.4.2.1"/>
    </reaction>
    <physiologicalReaction direction="left-to-right" evidence="8">
        <dbReference type="Rhea" id="RHEA:27643"/>
    </physiologicalReaction>
</comment>
<evidence type="ECO:0000313" key="12">
    <source>
        <dbReference type="Proteomes" id="UP001061302"/>
    </source>
</evidence>
<evidence type="ECO:0000256" key="4">
    <source>
        <dbReference type="ARBA" id="ARBA00022723"/>
    </source>
</evidence>
<reference evidence="11" key="1">
    <citation type="submission" date="2022-10" db="EMBL/GenBank/DDBJ databases">
        <title>Chitiniphilus purpureus sp. nov., a novel chitin-degrading bacterium isolated from crawfish pond sediment.</title>
        <authorList>
            <person name="Li K."/>
        </authorList>
    </citation>
    <scope>NUCLEOTIDE SEQUENCE</scope>
    <source>
        <strain evidence="11">CD1</strain>
    </source>
</reference>
<sequence length="250" mass="26375">MSAIEGTALLRPDWPAPPTVRAWVTTRAGGVSQPPFASLNLGDHVGDDPHAVSRNRALLRAHLPADPVWLTQVHGIAVADATSVRPGARADAVIARQAEAVCAILTADCLPVLLCDVRGSVVGAAHAGWRGLADGVIEATVAAMAVPPDALLAWLGPAIGPATFEVGDEVRARFVADQPVAEAAFRAAATPGKWWADLYGLARLRLMRLGVRRIYGGNFCTASDEARFFSYRRDGVTGRMASLIWLTAAT</sequence>
<dbReference type="InterPro" id="IPR003730">
    <property type="entry name" value="Cu_polyphenol_OxRdtase"/>
</dbReference>
<keyword evidence="12" id="KW-1185">Reference proteome</keyword>
<dbReference type="Proteomes" id="UP001061302">
    <property type="component" value="Chromosome"/>
</dbReference>
<dbReference type="NCBIfam" id="TIGR00726">
    <property type="entry name" value="peptidoglycan editing factor PgeF"/>
    <property type="match status" value="1"/>
</dbReference>
<dbReference type="InterPro" id="IPR038371">
    <property type="entry name" value="Cu_polyphenol_OxRdtase_sf"/>
</dbReference>
<dbReference type="InterPro" id="IPR011324">
    <property type="entry name" value="Cytotoxic_necrot_fac-like_cat"/>
</dbReference>